<dbReference type="RefSeq" id="WP_153498557.1">
    <property type="nucleotide sequence ID" value="NZ_JBMZXE010000146.1"/>
</dbReference>
<dbReference type="AlphaFoldDB" id="A0A6N7LPH7"/>
<organism evidence="4 5">
    <name type="scientific">Alcanivorax sediminis</name>
    <dbReference type="NCBI Taxonomy" id="2663008"/>
    <lineage>
        <taxon>Bacteria</taxon>
        <taxon>Pseudomonadati</taxon>
        <taxon>Pseudomonadota</taxon>
        <taxon>Gammaproteobacteria</taxon>
        <taxon>Oceanospirillales</taxon>
        <taxon>Alcanivoracaceae</taxon>
        <taxon>Alcanivorax</taxon>
    </lineage>
</organism>
<gene>
    <name evidence="4" type="ORF">GFN93_00835</name>
</gene>
<feature type="domain" description="YchJ-like middle NTF2-like" evidence="3">
    <location>
        <begin position="29"/>
        <end position="120"/>
    </location>
</feature>
<accession>A0A6N7LPH7</accession>
<dbReference type="InterPro" id="IPR004027">
    <property type="entry name" value="SEC_C_motif"/>
</dbReference>
<keyword evidence="5" id="KW-1185">Reference proteome</keyword>
<dbReference type="InterPro" id="IPR048469">
    <property type="entry name" value="YchJ-like_M"/>
</dbReference>
<sequence length="148" mass="16549">MTSMPCPCQSGKEYSQCCQPLHDGQPATSPEALMRSRFSAFALGKADYIERSWHRSTRPENLSLDEQERWVGLTILAASQDGDQGKVHFQAVSQDHQGFTLLEEVSNFIREEGHWFYVDGETSVSVLKPGRNDPCLCGSGKKFKKCCS</sequence>
<evidence type="ECO:0000256" key="2">
    <source>
        <dbReference type="HAMAP-Rule" id="MF_00612"/>
    </source>
</evidence>
<comment type="similarity">
    <text evidence="1 2">Belongs to the UPF0225 family.</text>
</comment>
<dbReference type="Pfam" id="PF02810">
    <property type="entry name" value="SEC-C"/>
    <property type="match status" value="2"/>
</dbReference>
<evidence type="ECO:0000256" key="1">
    <source>
        <dbReference type="ARBA" id="ARBA00010839"/>
    </source>
</evidence>
<dbReference type="Pfam" id="PF17775">
    <property type="entry name" value="YchJ_M-like"/>
    <property type="match status" value="1"/>
</dbReference>
<evidence type="ECO:0000259" key="3">
    <source>
        <dbReference type="Pfam" id="PF17775"/>
    </source>
</evidence>
<dbReference type="InterPro" id="IPR023006">
    <property type="entry name" value="YchJ-like"/>
</dbReference>
<evidence type="ECO:0000313" key="4">
    <source>
        <dbReference type="EMBL" id="MQX51772.1"/>
    </source>
</evidence>
<dbReference type="PANTHER" id="PTHR33747:SF1">
    <property type="entry name" value="ADENYLATE CYCLASE-ASSOCIATED CAP C-TERMINAL DOMAIN-CONTAINING PROTEIN"/>
    <property type="match status" value="1"/>
</dbReference>
<comment type="caution">
    <text evidence="4">The sequence shown here is derived from an EMBL/GenBank/DDBJ whole genome shotgun (WGS) entry which is preliminary data.</text>
</comment>
<dbReference type="Gene3D" id="3.10.450.50">
    <property type="match status" value="1"/>
</dbReference>
<dbReference type="InterPro" id="IPR032710">
    <property type="entry name" value="NTF2-like_dom_sf"/>
</dbReference>
<dbReference type="SUPFAM" id="SSF103642">
    <property type="entry name" value="Sec-C motif"/>
    <property type="match status" value="1"/>
</dbReference>
<proteinExistence type="inferred from homology"/>
<dbReference type="Proteomes" id="UP000469421">
    <property type="component" value="Unassembled WGS sequence"/>
</dbReference>
<dbReference type="PANTHER" id="PTHR33747">
    <property type="entry name" value="UPF0225 PROTEIN SCO1677"/>
    <property type="match status" value="1"/>
</dbReference>
<protein>
    <recommendedName>
        <fullName evidence="2">UPF0225 protein GFN93_00835</fullName>
    </recommendedName>
</protein>
<dbReference type="EMBL" id="WIRE01000001">
    <property type="protein sequence ID" value="MQX51772.1"/>
    <property type="molecule type" value="Genomic_DNA"/>
</dbReference>
<dbReference type="SUPFAM" id="SSF54427">
    <property type="entry name" value="NTF2-like"/>
    <property type="match status" value="1"/>
</dbReference>
<evidence type="ECO:0000313" key="5">
    <source>
        <dbReference type="Proteomes" id="UP000469421"/>
    </source>
</evidence>
<name>A0A6N7LPH7_9GAMM</name>
<reference evidence="4 5" key="1">
    <citation type="submission" date="2019-10" db="EMBL/GenBank/DDBJ databases">
        <title>Alcanivorax sp.PA15-N-34 draft genome sequence.</title>
        <authorList>
            <person name="Liao X."/>
            <person name="Shao Z."/>
        </authorList>
    </citation>
    <scope>NUCLEOTIDE SEQUENCE [LARGE SCALE GENOMIC DNA]</scope>
    <source>
        <strain evidence="4 5">PA15-N-34</strain>
    </source>
</reference>
<dbReference type="HAMAP" id="MF_00612">
    <property type="entry name" value="UPF0225"/>
    <property type="match status" value="1"/>
</dbReference>